<dbReference type="RefSeq" id="WP_104042130.1">
    <property type="nucleotide sequence ID" value="NZ_CAKMTZ010000125.1"/>
</dbReference>
<comment type="caution">
    <text evidence="1">The sequence shown here is derived from an EMBL/GenBank/DDBJ whole genome shotgun (WGS) entry which is preliminary data.</text>
</comment>
<proteinExistence type="predicted"/>
<evidence type="ECO:0000313" key="1">
    <source>
        <dbReference type="EMBL" id="CAH1603555.1"/>
    </source>
</evidence>
<gene>
    <name evidence="1" type="ORF">THF1A12_710004</name>
</gene>
<sequence>MAACNISTGEFSKHFNANMKALGLPVPSTLFDSATAAISNAAIMIEALKKLGRGATVAELIKATTGLEKLKVAGALLASFYVGAVVGSIAVASTKTLGCGLNLEGFFSFQNKHRLKYPNSHLFYAANPEILAPKIKAHTGYWTKAIANKGL</sequence>
<name>A0AAU9QWL2_9VIBR</name>
<protein>
    <submittedName>
        <fullName evidence="1">Uncharacterized protein</fullName>
    </submittedName>
</protein>
<evidence type="ECO:0000313" key="2">
    <source>
        <dbReference type="Proteomes" id="UP001295462"/>
    </source>
</evidence>
<reference evidence="1" key="1">
    <citation type="submission" date="2022-01" db="EMBL/GenBank/DDBJ databases">
        <authorList>
            <person name="Lagorce A."/>
        </authorList>
    </citation>
    <scope>NUCLEOTIDE SEQUENCE</scope>
    <source>
        <strain evidence="1">Th15_F1_A12</strain>
    </source>
</reference>
<organism evidence="1 2">
    <name type="scientific">Vibrio jasicida</name>
    <dbReference type="NCBI Taxonomy" id="766224"/>
    <lineage>
        <taxon>Bacteria</taxon>
        <taxon>Pseudomonadati</taxon>
        <taxon>Pseudomonadota</taxon>
        <taxon>Gammaproteobacteria</taxon>
        <taxon>Vibrionales</taxon>
        <taxon>Vibrionaceae</taxon>
        <taxon>Vibrio</taxon>
    </lineage>
</organism>
<dbReference type="Proteomes" id="UP001295462">
    <property type="component" value="Unassembled WGS sequence"/>
</dbReference>
<dbReference type="AlphaFoldDB" id="A0AAU9QWL2"/>
<dbReference type="EMBL" id="CAKMUD010000129">
    <property type="protein sequence ID" value="CAH1603555.1"/>
    <property type="molecule type" value="Genomic_DNA"/>
</dbReference>
<accession>A0AAU9QWL2</accession>